<comment type="caution">
    <text evidence="2">The sequence shown here is derived from an EMBL/GenBank/DDBJ whole genome shotgun (WGS) entry which is preliminary data.</text>
</comment>
<protein>
    <recommendedName>
        <fullName evidence="4">PPM-type phosphatase domain-containing protein</fullName>
    </recommendedName>
</protein>
<evidence type="ECO:0000313" key="3">
    <source>
        <dbReference type="Proteomes" id="UP001596065"/>
    </source>
</evidence>
<feature type="compositionally biased region" description="Low complexity" evidence="1">
    <location>
        <begin position="23"/>
        <end position="32"/>
    </location>
</feature>
<sequence length="181" mass="18855">MTGPSSATRPPCSRRRTAPAPTPCSTASATPRPSAPGPAPPPAAWPARAAGSADAEAGLRAEYGHYATEPARTAGHGLPCAAAVVAVHVPGGLFSVAWSGDARAYLLLDGHLRLLTEDHNARRACDGGDRDLITACLGEARSDEETERLWGHPAIEYLRGPARTTSRRNRLPPPFPGVCAP</sequence>
<reference evidence="3" key="1">
    <citation type="journal article" date="2019" name="Int. J. Syst. Evol. Microbiol.">
        <title>The Global Catalogue of Microorganisms (GCM) 10K type strain sequencing project: providing services to taxonomists for standard genome sequencing and annotation.</title>
        <authorList>
            <consortium name="The Broad Institute Genomics Platform"/>
            <consortium name="The Broad Institute Genome Sequencing Center for Infectious Disease"/>
            <person name="Wu L."/>
            <person name="Ma J."/>
        </authorList>
    </citation>
    <scope>NUCLEOTIDE SEQUENCE [LARGE SCALE GENOMIC DNA]</scope>
    <source>
        <strain evidence="3">KCTC 5701</strain>
    </source>
</reference>
<gene>
    <name evidence="2" type="ORF">ACFP3J_36695</name>
</gene>
<feature type="region of interest" description="Disordered" evidence="1">
    <location>
        <begin position="1"/>
        <end position="51"/>
    </location>
</feature>
<proteinExistence type="predicted"/>
<evidence type="ECO:0000313" key="2">
    <source>
        <dbReference type="EMBL" id="MFC5660981.1"/>
    </source>
</evidence>
<dbReference type="SUPFAM" id="SSF81606">
    <property type="entry name" value="PP2C-like"/>
    <property type="match status" value="1"/>
</dbReference>
<accession>A0ABW0WRU6</accession>
<dbReference type="EMBL" id="JBHSOE010000128">
    <property type="protein sequence ID" value="MFC5660981.1"/>
    <property type="molecule type" value="Genomic_DNA"/>
</dbReference>
<organism evidence="2 3">
    <name type="scientific">Streptomyces nogalater</name>
    <dbReference type="NCBI Taxonomy" id="38314"/>
    <lineage>
        <taxon>Bacteria</taxon>
        <taxon>Bacillati</taxon>
        <taxon>Actinomycetota</taxon>
        <taxon>Actinomycetes</taxon>
        <taxon>Kitasatosporales</taxon>
        <taxon>Streptomycetaceae</taxon>
        <taxon>Streptomyces</taxon>
    </lineage>
</organism>
<name>A0ABW0WRU6_STRNO</name>
<feature type="compositionally biased region" description="Pro residues" evidence="1">
    <location>
        <begin position="33"/>
        <end position="44"/>
    </location>
</feature>
<evidence type="ECO:0008006" key="4">
    <source>
        <dbReference type="Google" id="ProtNLM"/>
    </source>
</evidence>
<dbReference type="InterPro" id="IPR036457">
    <property type="entry name" value="PPM-type-like_dom_sf"/>
</dbReference>
<feature type="compositionally biased region" description="Low complexity" evidence="1">
    <location>
        <begin position="1"/>
        <end position="11"/>
    </location>
</feature>
<evidence type="ECO:0000256" key="1">
    <source>
        <dbReference type="SAM" id="MobiDB-lite"/>
    </source>
</evidence>
<dbReference type="Proteomes" id="UP001596065">
    <property type="component" value="Unassembled WGS sequence"/>
</dbReference>
<dbReference type="RefSeq" id="WP_344347068.1">
    <property type="nucleotide sequence ID" value="NZ_BAAASM010000008.1"/>
</dbReference>
<dbReference type="Gene3D" id="3.60.40.10">
    <property type="entry name" value="PPM-type phosphatase domain"/>
    <property type="match status" value="1"/>
</dbReference>
<keyword evidence="3" id="KW-1185">Reference proteome</keyword>